<dbReference type="EMBL" id="MH281630">
    <property type="protein sequence ID" value="AYR06425.1"/>
    <property type="molecule type" value="Genomic_DNA"/>
</dbReference>
<dbReference type="InterPro" id="IPR020568">
    <property type="entry name" value="Ribosomal_Su5_D2-typ_SF"/>
</dbReference>
<dbReference type="InterPro" id="IPR000851">
    <property type="entry name" value="Ribosomal_uS5"/>
</dbReference>
<feature type="domain" description="S5 DRBM" evidence="12">
    <location>
        <begin position="17"/>
        <end position="80"/>
    </location>
</feature>
<dbReference type="InterPro" id="IPR005324">
    <property type="entry name" value="Ribosomal_uS5_C"/>
</dbReference>
<dbReference type="GO" id="GO:0015935">
    <property type="term" value="C:small ribosomal subunit"/>
    <property type="evidence" value="ECO:0007669"/>
    <property type="project" value="InterPro"/>
</dbReference>
<dbReference type="HAMAP" id="MF_01307_B">
    <property type="entry name" value="Ribosomal_uS5_B"/>
    <property type="match status" value="1"/>
</dbReference>
<dbReference type="Gene3D" id="3.30.230.10">
    <property type="match status" value="1"/>
</dbReference>
<comment type="similarity">
    <text evidence="2 11">Belongs to the universal ribosomal protein uS5 family.</text>
</comment>
<dbReference type="GO" id="GO:0005737">
    <property type="term" value="C:cytoplasm"/>
    <property type="evidence" value="ECO:0007669"/>
    <property type="project" value="UniProtKB-ARBA"/>
</dbReference>
<dbReference type="InterPro" id="IPR018192">
    <property type="entry name" value="Ribosomal_uS5_N_CS"/>
</dbReference>
<dbReference type="GO" id="GO:0019843">
    <property type="term" value="F:rRNA binding"/>
    <property type="evidence" value="ECO:0007669"/>
    <property type="project" value="UniProtKB-KW"/>
</dbReference>
<accession>A0A3G3MHX5</accession>
<dbReference type="SUPFAM" id="SSF54768">
    <property type="entry name" value="dsRNA-binding domain-like"/>
    <property type="match status" value="1"/>
</dbReference>
<dbReference type="AlphaFoldDB" id="A0A3G3MHX5"/>
<evidence type="ECO:0000256" key="3">
    <source>
        <dbReference type="ARBA" id="ARBA00022730"/>
    </source>
</evidence>
<evidence type="ECO:0000259" key="12">
    <source>
        <dbReference type="PROSITE" id="PS50881"/>
    </source>
</evidence>
<dbReference type="FunFam" id="3.30.160.20:FF:000001">
    <property type="entry name" value="30S ribosomal protein S5"/>
    <property type="match status" value="1"/>
</dbReference>
<keyword evidence="3" id="KW-0699">rRNA-binding</keyword>
<dbReference type="FunFam" id="3.30.230.10:FF:000002">
    <property type="entry name" value="30S ribosomal protein S5"/>
    <property type="match status" value="1"/>
</dbReference>
<evidence type="ECO:0000256" key="9">
    <source>
        <dbReference type="ARBA" id="ARBA00035347"/>
    </source>
</evidence>
<sequence length="190" mass="20413">MANRKKSIKNKEQETVWEERVVQVKRVTKVVKGGKKLSFRAIVIIGNEKGQVGVGIGKASDVINAVKKGVADAKKHLVNVPLTKDDSIPHKINGHAGAAQVIIRPSAPGSGVIAGGSMRSVLELAGVKNILAKQLGSNNPLNNARATINALLNLKTLKSTAQERDTSIEYIYGKNYIIPKQRHKADSVIV</sequence>
<evidence type="ECO:0000313" key="13">
    <source>
        <dbReference type="EMBL" id="AYR06425.1"/>
    </source>
</evidence>
<keyword evidence="5 10" id="KW-0689">Ribosomal protein</keyword>
<dbReference type="SUPFAM" id="SSF54211">
    <property type="entry name" value="Ribosomal protein S5 domain 2-like"/>
    <property type="match status" value="1"/>
</dbReference>
<gene>
    <name evidence="13" type="primary">rps5</name>
</gene>
<name>A0A3G3MHX5_9FLOR</name>
<dbReference type="Pfam" id="PF00333">
    <property type="entry name" value="Ribosomal_S5"/>
    <property type="match status" value="1"/>
</dbReference>
<proteinExistence type="inferred from homology"/>
<keyword evidence="6 10" id="KW-0687">Ribonucleoprotein</keyword>
<keyword evidence="13" id="KW-0934">Plastid</keyword>
<dbReference type="GO" id="GO:0042254">
    <property type="term" value="P:ribosome biogenesis"/>
    <property type="evidence" value="ECO:0007669"/>
    <property type="project" value="UniProtKB-ARBA"/>
</dbReference>
<evidence type="ECO:0000256" key="7">
    <source>
        <dbReference type="ARBA" id="ARBA00025844"/>
    </source>
</evidence>
<protein>
    <recommendedName>
        <fullName evidence="8">Small ribosomal subunit protein uS5c</fullName>
    </recommendedName>
    <alternativeName>
        <fullName evidence="9">30S ribosomal protein S5, chloroplastic</fullName>
    </alternativeName>
</protein>
<comment type="subunit">
    <text evidence="7">Part of the 30S ribosomal subunit. Contacts protein S4.</text>
</comment>
<dbReference type="PANTHER" id="PTHR48277:SF1">
    <property type="entry name" value="MITOCHONDRIAL RIBOSOMAL PROTEIN S5"/>
    <property type="match status" value="1"/>
</dbReference>
<dbReference type="GO" id="GO:0003735">
    <property type="term" value="F:structural constituent of ribosome"/>
    <property type="evidence" value="ECO:0007669"/>
    <property type="project" value="UniProtKB-UniRule"/>
</dbReference>
<dbReference type="PROSITE" id="PS00585">
    <property type="entry name" value="RIBOSOMAL_S5"/>
    <property type="match status" value="1"/>
</dbReference>
<dbReference type="InterPro" id="IPR005712">
    <property type="entry name" value="Ribosomal_uS5_bac-type"/>
</dbReference>
<dbReference type="InterPro" id="IPR013810">
    <property type="entry name" value="Ribosomal_uS5_N"/>
</dbReference>
<reference evidence="13" key="1">
    <citation type="journal article" date="2018" name="Genome Biol. Evol.">
        <title>Mitochondrial and Plastid Genomes from Coralline Red Algae Provide Insights into the Incongruent Evolutionary Histories of Organelles.</title>
        <authorList>
            <person name="Lee J."/>
            <person name="Song H.J."/>
            <person name="In Park S."/>
            <person name="Lee Y.M."/>
            <person name="Jeong S.Y."/>
            <person name="Oh Cho T."/>
            <person name="Kim J.H."/>
            <person name="Choi H.G."/>
            <person name="Choi C.G."/>
            <person name="Nelson W.A."/>
            <person name="Fredericq S."/>
            <person name="Bhattacharya D."/>
            <person name="Su Yoon H."/>
        </authorList>
    </citation>
    <scope>NUCLEOTIDE SEQUENCE</scope>
</reference>
<evidence type="ECO:0000256" key="11">
    <source>
        <dbReference type="RuleBase" id="RU003823"/>
    </source>
</evidence>
<evidence type="ECO:0000256" key="8">
    <source>
        <dbReference type="ARBA" id="ARBA00035156"/>
    </source>
</evidence>
<evidence type="ECO:0000256" key="6">
    <source>
        <dbReference type="ARBA" id="ARBA00023274"/>
    </source>
</evidence>
<evidence type="ECO:0000256" key="4">
    <source>
        <dbReference type="ARBA" id="ARBA00022884"/>
    </source>
</evidence>
<dbReference type="NCBIfam" id="TIGR01021">
    <property type="entry name" value="rpsE_bact"/>
    <property type="match status" value="1"/>
</dbReference>
<dbReference type="Pfam" id="PF03719">
    <property type="entry name" value="Ribosomal_S5_C"/>
    <property type="match status" value="1"/>
</dbReference>
<evidence type="ECO:0000256" key="1">
    <source>
        <dbReference type="ARBA" id="ARBA00002524"/>
    </source>
</evidence>
<organism evidence="13">
    <name type="scientific">Rhodogorgon sp</name>
    <dbReference type="NCBI Taxonomy" id="2485824"/>
    <lineage>
        <taxon>Eukaryota</taxon>
        <taxon>Rhodophyta</taxon>
        <taxon>Florideophyceae</taxon>
        <taxon>Corallinophycidae</taxon>
        <taxon>Rhodogorgonales</taxon>
        <taxon>Rhodogorgonaceae</taxon>
        <taxon>Rhodogorgon</taxon>
    </lineage>
</organism>
<evidence type="ECO:0000256" key="2">
    <source>
        <dbReference type="ARBA" id="ARBA00008945"/>
    </source>
</evidence>
<evidence type="ECO:0000256" key="5">
    <source>
        <dbReference type="ARBA" id="ARBA00022980"/>
    </source>
</evidence>
<comment type="function">
    <text evidence="1">With S4 and S12 plays an important role in translational accuracy.</text>
</comment>
<evidence type="ECO:0000256" key="10">
    <source>
        <dbReference type="PROSITE-ProRule" id="PRU00268"/>
    </source>
</evidence>
<dbReference type="PANTHER" id="PTHR48277">
    <property type="entry name" value="MITOCHONDRIAL RIBOSOMAL PROTEIN S5"/>
    <property type="match status" value="1"/>
</dbReference>
<dbReference type="PROSITE" id="PS50881">
    <property type="entry name" value="S5_DSRBD"/>
    <property type="match status" value="1"/>
</dbReference>
<geneLocation type="plastid" evidence="13"/>
<keyword evidence="4" id="KW-0694">RNA-binding</keyword>
<dbReference type="InterPro" id="IPR014721">
    <property type="entry name" value="Ribsml_uS5_D2-typ_fold_subgr"/>
</dbReference>
<dbReference type="Gene3D" id="3.30.160.20">
    <property type="match status" value="1"/>
</dbReference>
<dbReference type="GO" id="GO:0006412">
    <property type="term" value="P:translation"/>
    <property type="evidence" value="ECO:0007669"/>
    <property type="project" value="InterPro"/>
</dbReference>